<dbReference type="OrthoDB" id="9809908at2"/>
<reference evidence="5" key="1">
    <citation type="submission" date="2016-11" db="EMBL/GenBank/DDBJ databases">
        <authorList>
            <person name="Varghese N."/>
            <person name="Submissions S."/>
        </authorList>
    </citation>
    <scope>NUCLEOTIDE SEQUENCE [LARGE SCALE GENOMIC DNA]</scope>
    <source>
        <strain evidence="5">DSM 26349</strain>
    </source>
</reference>
<sequence>MTNILQKIYQNRYFLLFILLFAYVQSIYTRTSIRAQFSWYIFTPEAALASLVSAGILFLVLLFFIRKWQKFGVLNTQKILKIFGASLVVYVLIMKFSGFLIAFVFGNIDRNFNTQTLTLSIISNFLDGFIYGSFFLAYYYFHVIKKQQIELMNYNQALAESKINQLKTQLNPHFLFNNLNVLDQLIEEDKEQASEFLNEFAEIYRYVLQASDKEIISLSEELEFAKQYFKLIQHKYGNAYQFKIEYYKASGFVVPLSLQLLIENAVQHNLGTVENPIFIEVVIDDAITVKNNIKPKRNNKVTSGRALNNLKEQYQLLTEKPISIHQSETFFSITIPFIHTSEK</sequence>
<proteinExistence type="predicted"/>
<feature type="transmembrane region" description="Helical" evidence="2">
    <location>
        <begin position="87"/>
        <end position="105"/>
    </location>
</feature>
<dbReference type="GO" id="GO:0016020">
    <property type="term" value="C:membrane"/>
    <property type="evidence" value="ECO:0007669"/>
    <property type="project" value="InterPro"/>
</dbReference>
<dbReference type="PANTHER" id="PTHR34220:SF7">
    <property type="entry name" value="SENSOR HISTIDINE KINASE YPDA"/>
    <property type="match status" value="1"/>
</dbReference>
<gene>
    <name evidence="4" type="ORF">SAMN04487908_1304</name>
</gene>
<evidence type="ECO:0000256" key="2">
    <source>
        <dbReference type="SAM" id="Phobius"/>
    </source>
</evidence>
<dbReference type="AlphaFoldDB" id="A0A1M6MXT3"/>
<keyword evidence="2" id="KW-1133">Transmembrane helix</keyword>
<keyword evidence="1" id="KW-0175">Coiled coil</keyword>
<keyword evidence="5" id="KW-1185">Reference proteome</keyword>
<evidence type="ECO:0000259" key="3">
    <source>
        <dbReference type="Pfam" id="PF06580"/>
    </source>
</evidence>
<feature type="coiled-coil region" evidence="1">
    <location>
        <begin position="144"/>
        <end position="199"/>
    </location>
</feature>
<dbReference type="RefSeq" id="WP_073221263.1">
    <property type="nucleotide sequence ID" value="NZ_FNNS01000028.1"/>
</dbReference>
<feature type="transmembrane region" description="Helical" evidence="2">
    <location>
        <begin position="117"/>
        <end position="141"/>
    </location>
</feature>
<feature type="transmembrane region" description="Helical" evidence="2">
    <location>
        <begin position="12"/>
        <end position="28"/>
    </location>
</feature>
<dbReference type="Proteomes" id="UP000184172">
    <property type="component" value="Unassembled WGS sequence"/>
</dbReference>
<feature type="domain" description="Signal transduction histidine kinase internal region" evidence="3">
    <location>
        <begin position="162"/>
        <end position="238"/>
    </location>
</feature>
<protein>
    <recommendedName>
        <fullName evidence="3">Signal transduction histidine kinase internal region domain-containing protein</fullName>
    </recommendedName>
</protein>
<evidence type="ECO:0000313" key="4">
    <source>
        <dbReference type="EMBL" id="SHJ88256.1"/>
    </source>
</evidence>
<accession>A0A1M6MXT3</accession>
<dbReference type="Pfam" id="PF06580">
    <property type="entry name" value="His_kinase"/>
    <property type="match status" value="1"/>
</dbReference>
<feature type="transmembrane region" description="Helical" evidence="2">
    <location>
        <begin position="48"/>
        <end position="66"/>
    </location>
</feature>
<dbReference type="InterPro" id="IPR010559">
    <property type="entry name" value="Sig_transdc_His_kin_internal"/>
</dbReference>
<dbReference type="GO" id="GO:0000155">
    <property type="term" value="F:phosphorelay sensor kinase activity"/>
    <property type="evidence" value="ECO:0007669"/>
    <property type="project" value="InterPro"/>
</dbReference>
<evidence type="ECO:0000313" key="5">
    <source>
        <dbReference type="Proteomes" id="UP000184172"/>
    </source>
</evidence>
<keyword evidence="2" id="KW-0812">Transmembrane</keyword>
<dbReference type="EMBL" id="FQYV01000030">
    <property type="protein sequence ID" value="SHJ88256.1"/>
    <property type="molecule type" value="Genomic_DNA"/>
</dbReference>
<dbReference type="STRING" id="797419.SAMN05216556_1284"/>
<name>A0A1M6MXT3_9FLAO</name>
<evidence type="ECO:0000256" key="1">
    <source>
        <dbReference type="SAM" id="Coils"/>
    </source>
</evidence>
<keyword evidence="2" id="KW-0472">Membrane</keyword>
<organism evidence="4 5">
    <name type="scientific">Aequorivita viscosa</name>
    <dbReference type="NCBI Taxonomy" id="797419"/>
    <lineage>
        <taxon>Bacteria</taxon>
        <taxon>Pseudomonadati</taxon>
        <taxon>Bacteroidota</taxon>
        <taxon>Flavobacteriia</taxon>
        <taxon>Flavobacteriales</taxon>
        <taxon>Flavobacteriaceae</taxon>
        <taxon>Aequorivita</taxon>
    </lineage>
</organism>
<dbReference type="InterPro" id="IPR050640">
    <property type="entry name" value="Bact_2-comp_sensor_kinase"/>
</dbReference>
<dbReference type="PANTHER" id="PTHR34220">
    <property type="entry name" value="SENSOR HISTIDINE KINASE YPDA"/>
    <property type="match status" value="1"/>
</dbReference>